<dbReference type="KEGG" id="yli:2912863"/>
<dbReference type="VEuPathDB" id="FungiDB:YALI1_E00551g"/>
<evidence type="ECO:0000313" key="11">
    <source>
        <dbReference type="Proteomes" id="UP000256601"/>
    </source>
</evidence>
<dbReference type="Proteomes" id="UP000256601">
    <property type="component" value="Unassembled WGS sequence"/>
</dbReference>
<dbReference type="GO" id="GO:0003735">
    <property type="term" value="F:structural constituent of ribosome"/>
    <property type="evidence" value="ECO:0007669"/>
    <property type="project" value="EnsemblFungi"/>
</dbReference>
<reference evidence="8 10" key="1">
    <citation type="journal article" date="2016" name="PLoS ONE">
        <title>Sequence Assembly of Yarrowia lipolytica Strain W29/CLIB89 Shows Transposable Element Diversity.</title>
        <authorList>
            <person name="Magnan C."/>
            <person name="Yu J."/>
            <person name="Chang I."/>
            <person name="Jahn E."/>
            <person name="Kanomata Y."/>
            <person name="Wu J."/>
            <person name="Zeller M."/>
            <person name="Oakes M."/>
            <person name="Baldi P."/>
            <person name="Sandmeyer S."/>
        </authorList>
    </citation>
    <scope>NUCLEOTIDE SEQUENCE [LARGE SCALE GENOMIC DNA]</scope>
    <source>
        <strain evidence="8">CLIB89</strain>
        <strain evidence="10">CLIB89(W29)</strain>
    </source>
</reference>
<dbReference type="FunFam" id="3.30.70.60:FF:000007">
    <property type="entry name" value="37S ribosomal protein Mrp17"/>
    <property type="match status" value="1"/>
</dbReference>
<dbReference type="EMBL" id="KZ858947">
    <property type="protein sequence ID" value="RDW29017.1"/>
    <property type="molecule type" value="Genomic_DNA"/>
</dbReference>
<dbReference type="GO" id="GO:0070181">
    <property type="term" value="F:small ribosomal subunit rRNA binding"/>
    <property type="evidence" value="ECO:0007669"/>
    <property type="project" value="TreeGrafter"/>
</dbReference>
<dbReference type="InterPro" id="IPR035980">
    <property type="entry name" value="Ribosomal_bS6_sf"/>
</dbReference>
<dbReference type="GeneID" id="2912863"/>
<dbReference type="eggNOG" id="KOG4708">
    <property type="taxonomic scope" value="Eukaryota"/>
</dbReference>
<comment type="subcellular location">
    <subcellularLocation>
        <location evidence="1">Mitochondrion</location>
    </subcellularLocation>
</comment>
<evidence type="ECO:0000256" key="1">
    <source>
        <dbReference type="ARBA" id="ARBA00004173"/>
    </source>
</evidence>
<evidence type="ECO:0000256" key="5">
    <source>
        <dbReference type="ARBA" id="ARBA00023274"/>
    </source>
</evidence>
<evidence type="ECO:0000313" key="8">
    <source>
        <dbReference type="EMBL" id="AOW04751.1"/>
    </source>
</evidence>
<dbReference type="PANTHER" id="PTHR21011">
    <property type="entry name" value="MITOCHONDRIAL 28S RIBOSOMAL PROTEIN S6"/>
    <property type="match status" value="1"/>
</dbReference>
<dbReference type="PANTHER" id="PTHR21011:SF1">
    <property type="entry name" value="SMALL RIBOSOMAL SUBUNIT PROTEIN BS6M"/>
    <property type="match status" value="1"/>
</dbReference>
<dbReference type="GO" id="GO:0006412">
    <property type="term" value="P:translation"/>
    <property type="evidence" value="ECO:0007669"/>
    <property type="project" value="InterPro"/>
</dbReference>
<dbReference type="Proteomes" id="UP000182444">
    <property type="component" value="Chromosome 1E"/>
</dbReference>
<evidence type="ECO:0000256" key="3">
    <source>
        <dbReference type="ARBA" id="ARBA00022980"/>
    </source>
</evidence>
<organism evidence="8 10">
    <name type="scientific">Yarrowia lipolytica</name>
    <name type="common">Candida lipolytica</name>
    <dbReference type="NCBI Taxonomy" id="4952"/>
    <lineage>
        <taxon>Eukaryota</taxon>
        <taxon>Fungi</taxon>
        <taxon>Dikarya</taxon>
        <taxon>Ascomycota</taxon>
        <taxon>Saccharomycotina</taxon>
        <taxon>Dipodascomycetes</taxon>
        <taxon>Dipodascales</taxon>
        <taxon>Dipodascales incertae sedis</taxon>
        <taxon>Yarrowia</taxon>
    </lineage>
</organism>
<accession>A0A1H6PS54</accession>
<evidence type="ECO:0000256" key="4">
    <source>
        <dbReference type="ARBA" id="ARBA00023128"/>
    </source>
</evidence>
<evidence type="ECO:0000256" key="6">
    <source>
        <dbReference type="ARBA" id="ARBA00035170"/>
    </source>
</evidence>
<evidence type="ECO:0000256" key="2">
    <source>
        <dbReference type="ARBA" id="ARBA00009512"/>
    </source>
</evidence>
<sequence>MLYELVGIASVTPAHAAAKQAVTQIGRMIIGNRGVVRLIECWRFKPLPQIMKAQQKSYVVGDYFYMKFDCSPGAQGEIMRAVQADPRLIRTFCVKLNEKSSKTLI</sequence>
<evidence type="ECO:0000256" key="7">
    <source>
        <dbReference type="ARBA" id="ARBA00037226"/>
    </source>
</evidence>
<dbReference type="Pfam" id="PF01250">
    <property type="entry name" value="Ribosomal_S6"/>
    <property type="match status" value="1"/>
</dbReference>
<dbReference type="VEuPathDB" id="FungiDB:YALI0_E00220g"/>
<dbReference type="CDD" id="cd15465">
    <property type="entry name" value="bS6_mito"/>
    <property type="match status" value="1"/>
</dbReference>
<dbReference type="InterPro" id="IPR014717">
    <property type="entry name" value="Transl_elong_EF1B/ribsomal_bS6"/>
</dbReference>
<comment type="function">
    <text evidence="7">Component of the mitochondrial ribosome (mitoribosome), a dedicated translation machinery responsible for the synthesis of mitochondrial genome-encoded proteins, including at least some of the essential transmembrane subunits of the mitochondrial respiratory chain. The mitoribosomes are attached to the mitochondrial inner membrane and translation products are cotranslationally integrated into the membrane.</text>
</comment>
<comment type="similarity">
    <text evidence="2">Belongs to the bacterial ribosomal protein bS6 family.</text>
</comment>
<dbReference type="GO" id="GO:0005763">
    <property type="term" value="C:mitochondrial small ribosomal subunit"/>
    <property type="evidence" value="ECO:0007669"/>
    <property type="project" value="EnsemblFungi"/>
</dbReference>
<dbReference type="RefSeq" id="XP_503364.2">
    <property type="nucleotide sequence ID" value="XM_503364.2"/>
</dbReference>
<dbReference type="OrthoDB" id="10259681at2759"/>
<keyword evidence="4" id="KW-0496">Mitochondrion</keyword>
<gene>
    <name evidence="9" type="ORF">B0I71DRAFT_126312</name>
    <name evidence="8" type="ORF">YALI1_E00551g</name>
</gene>
<keyword evidence="5" id="KW-0687">Ribonucleoprotein</keyword>
<evidence type="ECO:0000313" key="9">
    <source>
        <dbReference type="EMBL" id="RDW29017.1"/>
    </source>
</evidence>
<protein>
    <recommendedName>
        <fullName evidence="6">Small ribosomal subunit protein bS6m</fullName>
    </recommendedName>
</protein>
<dbReference type="SUPFAM" id="SSF54995">
    <property type="entry name" value="Ribosomal protein S6"/>
    <property type="match status" value="1"/>
</dbReference>
<dbReference type="InterPro" id="IPR000529">
    <property type="entry name" value="Ribosomal_bS6"/>
</dbReference>
<dbReference type="Gene3D" id="3.30.70.60">
    <property type="match status" value="1"/>
</dbReference>
<dbReference type="EMBL" id="CP017557">
    <property type="protein sequence ID" value="AOW04751.1"/>
    <property type="molecule type" value="Genomic_DNA"/>
</dbReference>
<name>A0A1H6PS54_YARLL</name>
<reference evidence="9 11" key="2">
    <citation type="submission" date="2018-07" db="EMBL/GenBank/DDBJ databases">
        <title>Draft Genome Assemblies for Five Robust Yarrowia lipolytica Strains Exhibiting High Lipid Production and Pentose Sugar Utilization and Sugar Alcohol Secretion from Undetoxified Lignocellulosic Biomass Hydrolysates.</title>
        <authorList>
            <consortium name="DOE Joint Genome Institute"/>
            <person name="Walker C."/>
            <person name="Ryu S."/>
            <person name="Na H."/>
            <person name="Zane M."/>
            <person name="LaButti K."/>
            <person name="Lipzen A."/>
            <person name="Haridas S."/>
            <person name="Barry K."/>
            <person name="Grigoriev I.V."/>
            <person name="Quarterman J."/>
            <person name="Slininger P."/>
            <person name="Dien B."/>
            <person name="Trinh C.T."/>
        </authorList>
    </citation>
    <scope>NUCLEOTIDE SEQUENCE [LARGE SCALE GENOMIC DNA]</scope>
    <source>
        <strain evidence="9 11">YB392</strain>
    </source>
</reference>
<dbReference type="AlphaFoldDB" id="A0A1H6PS54"/>
<keyword evidence="3" id="KW-0689">Ribosomal protein</keyword>
<dbReference type="OMA" id="RGVQYWG"/>
<proteinExistence type="inferred from homology"/>
<evidence type="ECO:0000313" key="10">
    <source>
        <dbReference type="Proteomes" id="UP000182444"/>
    </source>
</evidence>
<dbReference type="NCBIfam" id="TIGR00166">
    <property type="entry name" value="S6"/>
    <property type="match status" value="1"/>
</dbReference>